<feature type="signal peptide" evidence="3">
    <location>
        <begin position="1"/>
        <end position="18"/>
    </location>
</feature>
<dbReference type="Proteomes" id="UP000239649">
    <property type="component" value="Unassembled WGS sequence"/>
</dbReference>
<dbReference type="GO" id="GO:0004674">
    <property type="term" value="F:protein serine/threonine kinase activity"/>
    <property type="evidence" value="ECO:0007669"/>
    <property type="project" value="TreeGrafter"/>
</dbReference>
<protein>
    <submittedName>
        <fullName evidence="5">Serine threonine-kinase CTR1</fullName>
    </submittedName>
</protein>
<dbReference type="PANTHER" id="PTHR44329">
    <property type="entry name" value="SERINE/THREONINE-PROTEIN KINASE TNNI3K-RELATED"/>
    <property type="match status" value="1"/>
</dbReference>
<dbReference type="Gene3D" id="1.10.510.10">
    <property type="entry name" value="Transferase(Phosphotransferase) domain 1"/>
    <property type="match status" value="1"/>
</dbReference>
<evidence type="ECO:0000256" key="3">
    <source>
        <dbReference type="SAM" id="SignalP"/>
    </source>
</evidence>
<feature type="region of interest" description="Disordered" evidence="1">
    <location>
        <begin position="573"/>
        <end position="604"/>
    </location>
</feature>
<keyword evidence="6" id="KW-1185">Reference proteome</keyword>
<dbReference type="PROSITE" id="PS50011">
    <property type="entry name" value="PROTEIN_KINASE_DOM"/>
    <property type="match status" value="1"/>
</dbReference>
<dbReference type="GO" id="GO:0005524">
    <property type="term" value="F:ATP binding"/>
    <property type="evidence" value="ECO:0007669"/>
    <property type="project" value="InterPro"/>
</dbReference>
<accession>A0A2P6V104</accession>
<keyword evidence="2" id="KW-0472">Membrane</keyword>
<evidence type="ECO:0000259" key="4">
    <source>
        <dbReference type="PROSITE" id="PS50011"/>
    </source>
</evidence>
<evidence type="ECO:0000313" key="5">
    <source>
        <dbReference type="EMBL" id="PSC67771.1"/>
    </source>
</evidence>
<name>A0A2P6V104_9CHLO</name>
<dbReference type="STRING" id="554055.A0A2P6V104"/>
<gene>
    <name evidence="5" type="ORF">C2E20_8564</name>
</gene>
<evidence type="ECO:0000256" key="2">
    <source>
        <dbReference type="SAM" id="Phobius"/>
    </source>
</evidence>
<keyword evidence="2" id="KW-0812">Transmembrane</keyword>
<dbReference type="PROSITE" id="PS00108">
    <property type="entry name" value="PROTEIN_KINASE_ST"/>
    <property type="match status" value="1"/>
</dbReference>
<proteinExistence type="predicted"/>
<dbReference type="InterPro" id="IPR000719">
    <property type="entry name" value="Prot_kinase_dom"/>
</dbReference>
<keyword evidence="2" id="KW-1133">Transmembrane helix</keyword>
<feature type="region of interest" description="Disordered" evidence="1">
    <location>
        <begin position="619"/>
        <end position="641"/>
    </location>
</feature>
<dbReference type="InterPro" id="IPR011009">
    <property type="entry name" value="Kinase-like_dom_sf"/>
</dbReference>
<comment type="caution">
    <text evidence="5">The sequence shown here is derived from an EMBL/GenBank/DDBJ whole genome shotgun (WGS) entry which is preliminary data.</text>
</comment>
<evidence type="ECO:0000256" key="1">
    <source>
        <dbReference type="SAM" id="MobiDB-lite"/>
    </source>
</evidence>
<feature type="compositionally biased region" description="Low complexity" evidence="1">
    <location>
        <begin position="583"/>
        <end position="604"/>
    </location>
</feature>
<dbReference type="EMBL" id="LHPF02000048">
    <property type="protein sequence ID" value="PSC67771.1"/>
    <property type="molecule type" value="Genomic_DNA"/>
</dbReference>
<dbReference type="SUPFAM" id="SSF56112">
    <property type="entry name" value="Protein kinase-like (PK-like)"/>
    <property type="match status" value="1"/>
</dbReference>
<dbReference type="InterPro" id="IPR051681">
    <property type="entry name" value="Ser/Thr_Kinases-Pseudokinases"/>
</dbReference>
<keyword evidence="3" id="KW-0732">Signal</keyword>
<dbReference type="OrthoDB" id="2013833at2759"/>
<dbReference type="AlphaFoldDB" id="A0A2P6V104"/>
<feature type="chain" id="PRO_5015119667" evidence="3">
    <location>
        <begin position="19"/>
        <end position="945"/>
    </location>
</feature>
<feature type="domain" description="Protein kinase" evidence="4">
    <location>
        <begin position="667"/>
        <end position="919"/>
    </location>
</feature>
<sequence>MRALRLAALLALVALCSAAHGDDDMTEATVRPSAVYFTGPPAAGGAGVAPNVAVQGDMLVSLMLSSLQACLAECDKYNHRCSYVHFCHLKEGCSDGRGHGMLHGECHLLAASCSMEARGVPATIISAFPLRHFPPAVLGSIPYEPARGITGADFECPTSEVPGMCAFTNLVHAVLLCPTLGETCRAMVALGNGTDGCSLDPTYVLKNEVLTPANTFISADTYTLILTGQQSTAHNLFLYAGEGRVVLPSKAEVAALEAGGADAPHYKGCILAEQAIFQGDVLEVLDGMQSAEECCRECAARMAAGAPPGPAGAANAAPGNATAPRQLACNVFNFCGAKEGCQFDDPSESQRHVDLGKGQCQLRYQQVAAESFGGPPFVLERGPEVAQGFTAGAPLTVWGPQLEGYQRLPGLAVFLHGLYPCDGSVRPQTGECGRQGSPQELAGQCSGDAECAAFVLRHGAEDTLAAGAAGAGDAQQDLGFFRNDSAAEYRALVPSAVLYVRQGSGSGSGSGLSAGAIAGIAVGAAAAAAALAVAAWVVVRRQRRRAPRLQEAPKGMEAAAELGDIAVVGSKCSSVQHTSDGKAPSASPSSRLGSAPSSAPGSRGAAPVTELAALIAAQEAAEQAERPGSDGSSAGGRHSLSAPAMLPEHLRGWVVEPGEVSYLKRPDGRLWEVGAGACAKVYKVMYRGEVAAAKEVELAGGGAGQQEVFLTEAQRLHALRHQHIISFYGVSFVGGKGVLLMEYAEGRDLQAALQLLERGSGERLFGWWRRGRKVALEVAKAVNYLHNQSIVHMDIKAANVLLTAGAVAKLSDVGLSRLQKHSFLTHTGAITGTFSWIAPEVLMGSKQGKGLTAAVDVYSFGVLLWEIMTGELPQRGSMREPRVPDECPQEAADLMWDCLKEDPAARPSARQVMERLAALQAPSRFGLATPNASVLLPPGTPTSSS</sequence>
<feature type="transmembrane region" description="Helical" evidence="2">
    <location>
        <begin position="516"/>
        <end position="539"/>
    </location>
</feature>
<evidence type="ECO:0000313" key="6">
    <source>
        <dbReference type="Proteomes" id="UP000239649"/>
    </source>
</evidence>
<dbReference type="Pfam" id="PF00069">
    <property type="entry name" value="Pkinase"/>
    <property type="match status" value="1"/>
</dbReference>
<organism evidence="5 6">
    <name type="scientific">Micractinium conductrix</name>
    <dbReference type="NCBI Taxonomy" id="554055"/>
    <lineage>
        <taxon>Eukaryota</taxon>
        <taxon>Viridiplantae</taxon>
        <taxon>Chlorophyta</taxon>
        <taxon>core chlorophytes</taxon>
        <taxon>Trebouxiophyceae</taxon>
        <taxon>Chlorellales</taxon>
        <taxon>Chlorellaceae</taxon>
        <taxon>Chlorella clade</taxon>
        <taxon>Micractinium</taxon>
    </lineage>
</organism>
<reference evidence="5 6" key="1">
    <citation type="journal article" date="2018" name="Plant J.">
        <title>Genome sequences of Chlorella sorokiniana UTEX 1602 and Micractinium conductrix SAG 241.80: implications to maltose excretion by a green alga.</title>
        <authorList>
            <person name="Arriola M.B."/>
            <person name="Velmurugan N."/>
            <person name="Zhang Y."/>
            <person name="Plunkett M.H."/>
            <person name="Hondzo H."/>
            <person name="Barney B.M."/>
        </authorList>
    </citation>
    <scope>NUCLEOTIDE SEQUENCE [LARGE SCALE GENOMIC DNA]</scope>
    <source>
        <strain evidence="5 6">SAG 241.80</strain>
    </source>
</reference>
<dbReference type="SMART" id="SM00220">
    <property type="entry name" value="S_TKc"/>
    <property type="match status" value="1"/>
</dbReference>
<dbReference type="InterPro" id="IPR008271">
    <property type="entry name" value="Ser/Thr_kinase_AS"/>
</dbReference>